<evidence type="ECO:0008006" key="3">
    <source>
        <dbReference type="Google" id="ProtNLM"/>
    </source>
</evidence>
<organism evidence="1 2">
    <name type="scientific">Erwinia phage phiEaH2</name>
    <dbReference type="NCBI Taxonomy" id="1029988"/>
    <lineage>
        <taxon>Viruses</taxon>
        <taxon>Duplodnaviria</taxon>
        <taxon>Heunggongvirae</taxon>
        <taxon>Uroviricota</taxon>
        <taxon>Caudoviricetes</taxon>
        <taxon>Chimalliviridae</taxon>
        <taxon>Erskinevirus</taxon>
        <taxon>Erskinevirus EaH2</taxon>
    </lineage>
</organism>
<accession>J7KKH2</accession>
<evidence type="ECO:0000313" key="1">
    <source>
        <dbReference type="EMBL" id="AFQ96610.1"/>
    </source>
</evidence>
<evidence type="ECO:0000313" key="2">
    <source>
        <dbReference type="Proteomes" id="UP000003802"/>
    </source>
</evidence>
<dbReference type="RefSeq" id="YP_007237715.1">
    <property type="nucleotide sequence ID" value="NC_019929.1"/>
</dbReference>
<proteinExistence type="predicted"/>
<dbReference type="EMBL" id="JX316028">
    <property type="protein sequence ID" value="AFQ96610.1"/>
    <property type="molecule type" value="Genomic_DNA"/>
</dbReference>
<sequence>MGLNYSKPSDLLVFDLLNRDNPGLPIPVDANNVIIEKITQVTPGPANNNRNTQARLRGVQGMGFRDSLTLYYDRISLARLIPWWSYGTTTRTACGITNFTAANLHELLPSILDTYGINLQPKDVTNQNFSGVGQPNYNFTYACNALATSPAYFSGFTGYLMRGLPVLDTSITIDTLNVMKHPIGIDTNQMCVDLMTWGIDFTAYKNLLTVTSGGLPNWAGLRNLLDSLGVPNYAAPMSSNTVQDVATTGNQWANKDYDRVVIQTGIDETGAKGVAYYHYNN</sequence>
<keyword evidence="2" id="KW-1185">Reference proteome</keyword>
<dbReference type="KEGG" id="vg:14297226"/>
<protein>
    <recommendedName>
        <fullName evidence="3">Virion structural protein</fullName>
    </recommendedName>
</protein>
<reference evidence="1 2" key="1">
    <citation type="journal article" date="2012" name="J. Virol.">
        <title>Complete Genomic Sequence of Erwinia amylovora Phage PhiEaH2.</title>
        <authorList>
            <person name="Domotor D."/>
            <person name="Becsagh P."/>
            <person name="Rakhely G."/>
            <person name="Schneider G."/>
            <person name="Kovacs T."/>
        </authorList>
    </citation>
    <scope>NUCLEOTIDE SEQUENCE [LARGE SCALE GENOMIC DNA]</scope>
</reference>
<dbReference type="GeneID" id="14297226"/>
<dbReference type="Pfam" id="PF25613">
    <property type="entry name" value="DUF7941"/>
    <property type="match status" value="1"/>
</dbReference>
<dbReference type="Proteomes" id="UP000003802">
    <property type="component" value="Segment"/>
</dbReference>
<name>J7KKH2_9CAUD</name>
<dbReference type="InterPro" id="IPR057701">
    <property type="entry name" value="DUF7941"/>
</dbReference>